<dbReference type="GO" id="GO:0006260">
    <property type="term" value="P:DNA replication"/>
    <property type="evidence" value="ECO:0007669"/>
    <property type="project" value="UniProtKB-KW"/>
</dbReference>
<protein>
    <submittedName>
        <fullName evidence="15">Molecular chaperone DnaJ</fullName>
        <ecNumber evidence="15">1.8.4.-</ecNumber>
    </submittedName>
</protein>
<dbReference type="Pfam" id="PF00226">
    <property type="entry name" value="DnaJ"/>
    <property type="match status" value="1"/>
</dbReference>
<evidence type="ECO:0000256" key="8">
    <source>
        <dbReference type="ARBA" id="ARBA00022771"/>
    </source>
</evidence>
<keyword evidence="7" id="KW-0677">Repeat</keyword>
<comment type="caution">
    <text evidence="15">The sequence shown here is derived from an EMBL/GenBank/DDBJ whole genome shotgun (WGS) entry which is preliminary data.</text>
</comment>
<dbReference type="GO" id="GO:0016491">
    <property type="term" value="F:oxidoreductase activity"/>
    <property type="evidence" value="ECO:0007669"/>
    <property type="project" value="UniProtKB-KW"/>
</dbReference>
<dbReference type="CDD" id="cd10747">
    <property type="entry name" value="DnaJ_C"/>
    <property type="match status" value="1"/>
</dbReference>
<dbReference type="FunFam" id="2.60.260.20:FF:000004">
    <property type="entry name" value="Molecular chaperone DnaJ"/>
    <property type="match status" value="1"/>
</dbReference>
<dbReference type="PROSITE" id="PS50076">
    <property type="entry name" value="DNAJ_2"/>
    <property type="match status" value="1"/>
</dbReference>
<feature type="domain" description="J" evidence="13">
    <location>
        <begin position="6"/>
        <end position="70"/>
    </location>
</feature>
<evidence type="ECO:0000256" key="6">
    <source>
        <dbReference type="ARBA" id="ARBA00022723"/>
    </source>
</evidence>
<accession>A0A8T4LBQ1</accession>
<dbReference type="Proteomes" id="UP000675968">
    <property type="component" value="Unassembled WGS sequence"/>
</dbReference>
<keyword evidence="15" id="KW-0560">Oxidoreductase</keyword>
<comment type="subcellular location">
    <subcellularLocation>
        <location evidence="2">Cytoplasm</location>
    </subcellularLocation>
</comment>
<dbReference type="PRINTS" id="PR00625">
    <property type="entry name" value="JDOMAIN"/>
</dbReference>
<dbReference type="InterPro" id="IPR002939">
    <property type="entry name" value="DnaJ_C"/>
</dbReference>
<evidence type="ECO:0000256" key="12">
    <source>
        <dbReference type="PROSITE-ProRule" id="PRU00546"/>
    </source>
</evidence>
<sequence length="376" mass="40962">MVEKKDYYEVLGVAKNASPDDLKAAYKRLAKQLHPDVSADPKAKEKFQEVLEAYTVLSDAQKRQNYDQFGHSTEGFQGYRGFEGFEGGVDFDFSELFENLGNFGFGFDDFGFGGNRKTRRREKGANLRVDLSVSFDEAAAGFEKKIEVERIENCSACKGTGAKDGVTETCSTCKGSGRVTRSQKTPFGIFSTQTLCGKCQGTGRLAKENCSACKGTGHRSVKKTIEVSIPAGIETGMHLRLSGLGNAGVNGGEAGDLFVVVLVEQHPFFKRDHGDLYCEVPISFSNAALGMELEVATLKGHATVSVPAGTQTGTIFRLKGKGIKDLHSGKVGDQFVKVNIVTPKSLSKEQKRLLEEFQKTEGEQKDKKGFFRSLGL</sequence>
<dbReference type="SMART" id="SM00271">
    <property type="entry name" value="DnaJ"/>
    <property type="match status" value="1"/>
</dbReference>
<evidence type="ECO:0000256" key="2">
    <source>
        <dbReference type="ARBA" id="ARBA00004496"/>
    </source>
</evidence>
<name>A0A8T4LBQ1_9ARCH</name>
<dbReference type="Gene3D" id="2.60.260.20">
    <property type="entry name" value="Urease metallochaperone UreE, N-terminal domain"/>
    <property type="match status" value="2"/>
</dbReference>
<dbReference type="FunFam" id="2.10.230.10:FF:000002">
    <property type="entry name" value="Molecular chaperone DnaJ"/>
    <property type="match status" value="1"/>
</dbReference>
<dbReference type="InterPro" id="IPR008971">
    <property type="entry name" value="HSP40/DnaJ_pept-bd"/>
</dbReference>
<dbReference type="PANTHER" id="PTHR43096:SF52">
    <property type="entry name" value="DNAJ HOMOLOG 1, MITOCHONDRIAL-RELATED"/>
    <property type="match status" value="1"/>
</dbReference>
<feature type="zinc finger region" description="CR-type" evidence="12">
    <location>
        <begin position="141"/>
        <end position="222"/>
    </location>
</feature>
<dbReference type="NCBIfam" id="NF008035">
    <property type="entry name" value="PRK10767.1"/>
    <property type="match status" value="1"/>
</dbReference>
<keyword evidence="4" id="KW-0963">Cytoplasm</keyword>
<dbReference type="InterPro" id="IPR001623">
    <property type="entry name" value="DnaJ_domain"/>
</dbReference>
<dbReference type="GO" id="GO:0042026">
    <property type="term" value="P:protein refolding"/>
    <property type="evidence" value="ECO:0007669"/>
    <property type="project" value="TreeGrafter"/>
</dbReference>
<dbReference type="InterPro" id="IPR036869">
    <property type="entry name" value="J_dom_sf"/>
</dbReference>
<evidence type="ECO:0000256" key="1">
    <source>
        <dbReference type="ARBA" id="ARBA00001947"/>
    </source>
</evidence>
<dbReference type="InterPro" id="IPR036410">
    <property type="entry name" value="HSP_DnaJ_Cys-rich_dom_sf"/>
</dbReference>
<dbReference type="CDD" id="cd06257">
    <property type="entry name" value="DnaJ"/>
    <property type="match status" value="1"/>
</dbReference>
<dbReference type="EC" id="1.8.4.-" evidence="15"/>
<evidence type="ECO:0000256" key="4">
    <source>
        <dbReference type="ARBA" id="ARBA00022490"/>
    </source>
</evidence>
<dbReference type="GO" id="GO:0031072">
    <property type="term" value="F:heat shock protein binding"/>
    <property type="evidence" value="ECO:0007669"/>
    <property type="project" value="InterPro"/>
</dbReference>
<evidence type="ECO:0000256" key="7">
    <source>
        <dbReference type="ARBA" id="ARBA00022737"/>
    </source>
</evidence>
<evidence type="ECO:0000256" key="5">
    <source>
        <dbReference type="ARBA" id="ARBA00022705"/>
    </source>
</evidence>
<keyword evidence="9 12" id="KW-0862">Zinc</keyword>
<dbReference type="NCBIfam" id="TIGR02349">
    <property type="entry name" value="DnaJ_bact"/>
    <property type="match status" value="1"/>
</dbReference>
<dbReference type="HAMAP" id="MF_01152">
    <property type="entry name" value="DnaJ"/>
    <property type="match status" value="1"/>
</dbReference>
<dbReference type="Gene3D" id="2.10.230.10">
    <property type="entry name" value="Heat shock protein DnaJ, cysteine-rich domain"/>
    <property type="match status" value="1"/>
</dbReference>
<dbReference type="GO" id="GO:0005737">
    <property type="term" value="C:cytoplasm"/>
    <property type="evidence" value="ECO:0007669"/>
    <property type="project" value="UniProtKB-SubCell"/>
</dbReference>
<dbReference type="Pfam" id="PF01556">
    <property type="entry name" value="DnaJ_C"/>
    <property type="match status" value="1"/>
</dbReference>
<dbReference type="CDD" id="cd10719">
    <property type="entry name" value="DnaJ_zf"/>
    <property type="match status" value="1"/>
</dbReference>
<dbReference type="SUPFAM" id="SSF57938">
    <property type="entry name" value="DnaJ/Hsp40 cysteine-rich domain"/>
    <property type="match status" value="1"/>
</dbReference>
<feature type="domain" description="CR-type" evidence="14">
    <location>
        <begin position="141"/>
        <end position="222"/>
    </location>
</feature>
<keyword evidence="11" id="KW-0143">Chaperone</keyword>
<keyword evidence="10" id="KW-0346">Stress response</keyword>
<dbReference type="InterPro" id="IPR001305">
    <property type="entry name" value="HSP_DnaJ_Cys-rich_dom"/>
</dbReference>
<evidence type="ECO:0000256" key="11">
    <source>
        <dbReference type="ARBA" id="ARBA00023186"/>
    </source>
</evidence>
<dbReference type="GO" id="GO:0009408">
    <property type="term" value="P:response to heat"/>
    <property type="evidence" value="ECO:0007669"/>
    <property type="project" value="InterPro"/>
</dbReference>
<organism evidence="15 16">
    <name type="scientific">Candidatus Iainarchaeum sp</name>
    <dbReference type="NCBI Taxonomy" id="3101447"/>
    <lineage>
        <taxon>Archaea</taxon>
        <taxon>Candidatus Iainarchaeota</taxon>
        <taxon>Candidatus Iainarchaeia</taxon>
        <taxon>Candidatus Iainarchaeales</taxon>
        <taxon>Candidatus Iainarchaeaceae</taxon>
        <taxon>Candidatus Iainarchaeum</taxon>
    </lineage>
</organism>
<dbReference type="Gene3D" id="1.10.287.110">
    <property type="entry name" value="DnaJ domain"/>
    <property type="match status" value="1"/>
</dbReference>
<dbReference type="SUPFAM" id="SSF46565">
    <property type="entry name" value="Chaperone J-domain"/>
    <property type="match status" value="1"/>
</dbReference>
<keyword evidence="6 12" id="KW-0479">Metal-binding</keyword>
<dbReference type="AlphaFoldDB" id="A0A8T4LBQ1"/>
<dbReference type="InterPro" id="IPR012724">
    <property type="entry name" value="DnaJ"/>
</dbReference>
<evidence type="ECO:0000313" key="16">
    <source>
        <dbReference type="Proteomes" id="UP000675968"/>
    </source>
</evidence>
<proteinExistence type="inferred from homology"/>
<reference evidence="15" key="2">
    <citation type="submission" date="2021-05" db="EMBL/GenBank/DDBJ databases">
        <title>Protein family content uncovers lineage relationships and bacterial pathway maintenance mechanisms in DPANN archaea.</title>
        <authorList>
            <person name="Castelle C.J."/>
            <person name="Meheust R."/>
            <person name="Jaffe A.L."/>
            <person name="Seitz K."/>
            <person name="Gong X."/>
            <person name="Baker B.J."/>
            <person name="Banfield J.F."/>
        </authorList>
    </citation>
    <scope>NUCLEOTIDE SEQUENCE</scope>
    <source>
        <strain evidence="15">RIFCSPLOWO2_01_FULL_AR10_48_17</strain>
    </source>
</reference>
<evidence type="ECO:0000259" key="13">
    <source>
        <dbReference type="PROSITE" id="PS50076"/>
    </source>
</evidence>
<dbReference type="PANTHER" id="PTHR43096">
    <property type="entry name" value="DNAJ HOMOLOG 1, MITOCHONDRIAL-RELATED"/>
    <property type="match status" value="1"/>
</dbReference>
<keyword evidence="8 12" id="KW-0863">Zinc-finger</keyword>
<comment type="subunit">
    <text evidence="3">Homodimer.</text>
</comment>
<dbReference type="Pfam" id="PF00684">
    <property type="entry name" value="DnaJ_CXXCXGXG"/>
    <property type="match status" value="1"/>
</dbReference>
<comment type="cofactor">
    <cofactor evidence="1">
        <name>Zn(2+)</name>
        <dbReference type="ChEBI" id="CHEBI:29105"/>
    </cofactor>
</comment>
<dbReference type="SUPFAM" id="SSF49493">
    <property type="entry name" value="HSP40/DnaJ peptide-binding domain"/>
    <property type="match status" value="2"/>
</dbReference>
<dbReference type="PROSITE" id="PS51188">
    <property type="entry name" value="ZF_CR"/>
    <property type="match status" value="1"/>
</dbReference>
<evidence type="ECO:0000256" key="10">
    <source>
        <dbReference type="ARBA" id="ARBA00023016"/>
    </source>
</evidence>
<evidence type="ECO:0000259" key="14">
    <source>
        <dbReference type="PROSITE" id="PS51188"/>
    </source>
</evidence>
<dbReference type="GO" id="GO:0005524">
    <property type="term" value="F:ATP binding"/>
    <property type="evidence" value="ECO:0007669"/>
    <property type="project" value="InterPro"/>
</dbReference>
<dbReference type="GO" id="GO:0008270">
    <property type="term" value="F:zinc ion binding"/>
    <property type="evidence" value="ECO:0007669"/>
    <property type="project" value="UniProtKB-KW"/>
</dbReference>
<evidence type="ECO:0000313" key="15">
    <source>
        <dbReference type="EMBL" id="MBS3062140.1"/>
    </source>
</evidence>
<evidence type="ECO:0000256" key="9">
    <source>
        <dbReference type="ARBA" id="ARBA00022833"/>
    </source>
</evidence>
<reference evidence="15" key="1">
    <citation type="submission" date="2021-03" db="EMBL/GenBank/DDBJ databases">
        <authorList>
            <person name="Jaffe A."/>
        </authorList>
    </citation>
    <scope>NUCLEOTIDE SEQUENCE</scope>
    <source>
        <strain evidence="15">RIFCSPLOWO2_01_FULL_AR10_48_17</strain>
    </source>
</reference>
<evidence type="ECO:0000256" key="3">
    <source>
        <dbReference type="ARBA" id="ARBA00011738"/>
    </source>
</evidence>
<gene>
    <name evidence="15" type="primary">dnaJ</name>
    <name evidence="15" type="ORF">J4215_06160</name>
</gene>
<dbReference type="EMBL" id="JAGVWC010000012">
    <property type="protein sequence ID" value="MBS3062140.1"/>
    <property type="molecule type" value="Genomic_DNA"/>
</dbReference>
<dbReference type="GO" id="GO:0051082">
    <property type="term" value="F:unfolded protein binding"/>
    <property type="evidence" value="ECO:0007669"/>
    <property type="project" value="InterPro"/>
</dbReference>
<keyword evidence="5" id="KW-0235">DNA replication</keyword>